<organism evidence="1 2">
    <name type="scientific">Streptomyces carpinensis</name>
    <dbReference type="NCBI Taxonomy" id="66369"/>
    <lineage>
        <taxon>Bacteria</taxon>
        <taxon>Bacillati</taxon>
        <taxon>Actinomycetota</taxon>
        <taxon>Actinomycetes</taxon>
        <taxon>Kitasatosporales</taxon>
        <taxon>Streptomycetaceae</taxon>
        <taxon>Streptomyces</taxon>
    </lineage>
</organism>
<sequence length="68" mass="7170">GVEGRRCGCAKVGPDGGGRDARRLLDLPRGVQAAGFEDDGRAREVLSDRGVDRCGVVDVRATALAYRV</sequence>
<comment type="caution">
    <text evidence="1">The sequence shown here is derived from an EMBL/GenBank/DDBJ whole genome shotgun (WGS) entry which is preliminary data.</text>
</comment>
<proteinExistence type="predicted"/>
<keyword evidence="2" id="KW-1185">Reference proteome</keyword>
<name>A0ABV1VXQ1_9ACTN</name>
<protein>
    <submittedName>
        <fullName evidence="1">Uncharacterized protein</fullName>
    </submittedName>
</protein>
<reference evidence="1 2" key="1">
    <citation type="submission" date="2024-06" db="EMBL/GenBank/DDBJ databases">
        <title>The Natural Products Discovery Center: Release of the First 8490 Sequenced Strains for Exploring Actinobacteria Biosynthetic Diversity.</title>
        <authorList>
            <person name="Kalkreuter E."/>
            <person name="Kautsar S.A."/>
            <person name="Yang D."/>
            <person name="Bader C.D."/>
            <person name="Teijaro C.N."/>
            <person name="Fluegel L."/>
            <person name="Davis C.M."/>
            <person name="Simpson J.R."/>
            <person name="Lauterbach L."/>
            <person name="Steele A.D."/>
            <person name="Gui C."/>
            <person name="Meng S."/>
            <person name="Li G."/>
            <person name="Viehrig K."/>
            <person name="Ye F."/>
            <person name="Su P."/>
            <person name="Kiefer A.F."/>
            <person name="Nichols A."/>
            <person name="Cepeda A.J."/>
            <person name="Yan W."/>
            <person name="Fan B."/>
            <person name="Jiang Y."/>
            <person name="Adhikari A."/>
            <person name="Zheng C.-J."/>
            <person name="Schuster L."/>
            <person name="Cowan T.M."/>
            <person name="Smanski M.J."/>
            <person name="Chevrette M.G."/>
            <person name="De Carvalho L.P.S."/>
            <person name="Shen B."/>
        </authorList>
    </citation>
    <scope>NUCLEOTIDE SEQUENCE [LARGE SCALE GENOMIC DNA]</scope>
    <source>
        <strain evidence="1 2">NPDC000634</strain>
    </source>
</reference>
<accession>A0ABV1VXQ1</accession>
<evidence type="ECO:0000313" key="2">
    <source>
        <dbReference type="Proteomes" id="UP001458415"/>
    </source>
</evidence>
<dbReference type="EMBL" id="JBEPCU010000062">
    <property type="protein sequence ID" value="MER6976718.1"/>
    <property type="molecule type" value="Genomic_DNA"/>
</dbReference>
<gene>
    <name evidence="1" type="ORF">ABT317_06685</name>
</gene>
<feature type="non-terminal residue" evidence="1">
    <location>
        <position position="1"/>
    </location>
</feature>
<evidence type="ECO:0000313" key="1">
    <source>
        <dbReference type="EMBL" id="MER6976718.1"/>
    </source>
</evidence>
<dbReference type="Proteomes" id="UP001458415">
    <property type="component" value="Unassembled WGS sequence"/>
</dbReference>